<dbReference type="Gene3D" id="3.10.129.10">
    <property type="entry name" value="Hotdog Thioesterase"/>
    <property type="match status" value="1"/>
</dbReference>
<gene>
    <name evidence="2" type="ORF">LTR97_006936</name>
</gene>
<dbReference type="SUPFAM" id="SSF54637">
    <property type="entry name" value="Thioesterase/thiol ester dehydrase-isomerase"/>
    <property type="match status" value="1"/>
</dbReference>
<dbReference type="InterPro" id="IPR006683">
    <property type="entry name" value="Thioestr_dom"/>
</dbReference>
<dbReference type="AlphaFoldDB" id="A0AAN7W5N4"/>
<dbReference type="InterPro" id="IPR052061">
    <property type="entry name" value="PTE-AB_protein"/>
</dbReference>
<accession>A0AAN7W5N4</accession>
<dbReference type="EMBL" id="JAVRQU010000010">
    <property type="protein sequence ID" value="KAK5697976.1"/>
    <property type="molecule type" value="Genomic_DNA"/>
</dbReference>
<dbReference type="CDD" id="cd03443">
    <property type="entry name" value="PaaI_thioesterase"/>
    <property type="match status" value="1"/>
</dbReference>
<organism evidence="2 3">
    <name type="scientific">Elasticomyces elasticus</name>
    <dbReference type="NCBI Taxonomy" id="574655"/>
    <lineage>
        <taxon>Eukaryota</taxon>
        <taxon>Fungi</taxon>
        <taxon>Dikarya</taxon>
        <taxon>Ascomycota</taxon>
        <taxon>Pezizomycotina</taxon>
        <taxon>Dothideomycetes</taxon>
        <taxon>Dothideomycetidae</taxon>
        <taxon>Mycosphaerellales</taxon>
        <taxon>Teratosphaeriaceae</taxon>
        <taxon>Elasticomyces</taxon>
    </lineage>
</organism>
<evidence type="ECO:0000313" key="2">
    <source>
        <dbReference type="EMBL" id="KAK5697976.1"/>
    </source>
</evidence>
<sequence>MYSFQPDPSTLSTTSDTKAAFLQTPWAALLDRPNTVCRVSASRQPKRSTEDSLFAEILATPRTVRSCLSFYTKPADTDPSIDEVSTLFIVGDGMNGHAGILHGGIVASVIDEAMGIMMWLNLEREREMLEARASKGLADGENPNRVGSFTATLDTKFLKPILTPGSFLVTARYLKKEGRKTWVGAEIKQHQKEGETVCATGEALFIEPRASKL</sequence>
<evidence type="ECO:0000313" key="3">
    <source>
        <dbReference type="Proteomes" id="UP001310594"/>
    </source>
</evidence>
<proteinExistence type="predicted"/>
<dbReference type="PANTHER" id="PTHR47260">
    <property type="entry name" value="UPF0644 PROTEIN PB2B4.06"/>
    <property type="match status" value="1"/>
</dbReference>
<name>A0AAN7W5N4_9PEZI</name>
<evidence type="ECO:0000259" key="1">
    <source>
        <dbReference type="Pfam" id="PF03061"/>
    </source>
</evidence>
<feature type="domain" description="Thioesterase" evidence="1">
    <location>
        <begin position="99"/>
        <end position="190"/>
    </location>
</feature>
<dbReference type="PANTHER" id="PTHR47260:SF1">
    <property type="entry name" value="UPF0644 PROTEIN PB2B4.06"/>
    <property type="match status" value="1"/>
</dbReference>
<comment type="caution">
    <text evidence="2">The sequence shown here is derived from an EMBL/GenBank/DDBJ whole genome shotgun (WGS) entry which is preliminary data.</text>
</comment>
<protein>
    <recommendedName>
        <fullName evidence="1">Thioesterase domain-containing protein</fullName>
    </recommendedName>
</protein>
<dbReference type="InterPro" id="IPR029069">
    <property type="entry name" value="HotDog_dom_sf"/>
</dbReference>
<reference evidence="2" key="1">
    <citation type="submission" date="2023-08" db="EMBL/GenBank/DDBJ databases">
        <title>Black Yeasts Isolated from many extreme environments.</title>
        <authorList>
            <person name="Coleine C."/>
            <person name="Stajich J.E."/>
            <person name="Selbmann L."/>
        </authorList>
    </citation>
    <scope>NUCLEOTIDE SEQUENCE</scope>
    <source>
        <strain evidence="2">CCFEE 5810</strain>
    </source>
</reference>
<dbReference type="Pfam" id="PF03061">
    <property type="entry name" value="4HBT"/>
    <property type="match status" value="1"/>
</dbReference>
<dbReference type="Proteomes" id="UP001310594">
    <property type="component" value="Unassembled WGS sequence"/>
</dbReference>